<keyword evidence="2" id="KW-1185">Reference proteome</keyword>
<name>A0AAD7E8V9_9AGAR</name>
<evidence type="ECO:0000313" key="2">
    <source>
        <dbReference type="Proteomes" id="UP001218218"/>
    </source>
</evidence>
<protein>
    <submittedName>
        <fullName evidence="1">Uncharacterized protein</fullName>
    </submittedName>
</protein>
<proteinExistence type="predicted"/>
<sequence>MDPCHVYGNASCFSPPSLRAIFFGFTWDSQRSCSLRTAPSEATYSHCTLPQNTCAPSPITPTASQSRRHIVRRAGSANGAAVVFSIAMPARRPTLLLCSLFGGNLRFRTPFVMHRLLQLVLYYPTCYASFVCARMAAQCPNARLLTTSIQQAISPFPSVLLDPAAPALTVIRPRTLLVDVASAETHGCSRKLRILLSLGCKTVNAGRSLSQVCSISVLSIFLE</sequence>
<dbReference type="EMBL" id="JARIHO010000107">
    <property type="protein sequence ID" value="KAJ7303136.1"/>
    <property type="molecule type" value="Genomic_DNA"/>
</dbReference>
<accession>A0AAD7E8V9</accession>
<evidence type="ECO:0000313" key="1">
    <source>
        <dbReference type="EMBL" id="KAJ7303136.1"/>
    </source>
</evidence>
<organism evidence="1 2">
    <name type="scientific">Mycena albidolilacea</name>
    <dbReference type="NCBI Taxonomy" id="1033008"/>
    <lineage>
        <taxon>Eukaryota</taxon>
        <taxon>Fungi</taxon>
        <taxon>Dikarya</taxon>
        <taxon>Basidiomycota</taxon>
        <taxon>Agaricomycotina</taxon>
        <taxon>Agaricomycetes</taxon>
        <taxon>Agaricomycetidae</taxon>
        <taxon>Agaricales</taxon>
        <taxon>Marasmiineae</taxon>
        <taxon>Mycenaceae</taxon>
        <taxon>Mycena</taxon>
    </lineage>
</organism>
<comment type="caution">
    <text evidence="1">The sequence shown here is derived from an EMBL/GenBank/DDBJ whole genome shotgun (WGS) entry which is preliminary data.</text>
</comment>
<reference evidence="1" key="1">
    <citation type="submission" date="2023-03" db="EMBL/GenBank/DDBJ databases">
        <title>Massive genome expansion in bonnet fungi (Mycena s.s.) driven by repeated elements and novel gene families across ecological guilds.</title>
        <authorList>
            <consortium name="Lawrence Berkeley National Laboratory"/>
            <person name="Harder C.B."/>
            <person name="Miyauchi S."/>
            <person name="Viragh M."/>
            <person name="Kuo A."/>
            <person name="Thoen E."/>
            <person name="Andreopoulos B."/>
            <person name="Lu D."/>
            <person name="Skrede I."/>
            <person name="Drula E."/>
            <person name="Henrissat B."/>
            <person name="Morin E."/>
            <person name="Kohler A."/>
            <person name="Barry K."/>
            <person name="LaButti K."/>
            <person name="Morin E."/>
            <person name="Salamov A."/>
            <person name="Lipzen A."/>
            <person name="Mereny Z."/>
            <person name="Hegedus B."/>
            <person name="Baldrian P."/>
            <person name="Stursova M."/>
            <person name="Weitz H."/>
            <person name="Taylor A."/>
            <person name="Grigoriev I.V."/>
            <person name="Nagy L.G."/>
            <person name="Martin F."/>
            <person name="Kauserud H."/>
        </authorList>
    </citation>
    <scope>NUCLEOTIDE SEQUENCE</scope>
    <source>
        <strain evidence="1">CBHHK002</strain>
    </source>
</reference>
<dbReference type="AlphaFoldDB" id="A0AAD7E8V9"/>
<gene>
    <name evidence="1" type="ORF">DFH08DRAFT_1089464</name>
</gene>
<dbReference type="Proteomes" id="UP001218218">
    <property type="component" value="Unassembled WGS sequence"/>
</dbReference>